<dbReference type="Gene3D" id="3.40.50.300">
    <property type="entry name" value="P-loop containing nucleotide triphosphate hydrolases"/>
    <property type="match status" value="2"/>
</dbReference>
<protein>
    <submittedName>
        <fullName evidence="1">AAA family ATPase</fullName>
    </submittedName>
</protein>
<dbReference type="EMBL" id="BAAAYR010000004">
    <property type="protein sequence ID" value="GAA3572789.1"/>
    <property type="molecule type" value="Genomic_DNA"/>
</dbReference>
<reference evidence="2" key="1">
    <citation type="journal article" date="2019" name="Int. J. Syst. Evol. Microbiol.">
        <title>The Global Catalogue of Microorganisms (GCM) 10K type strain sequencing project: providing services to taxonomists for standard genome sequencing and annotation.</title>
        <authorList>
            <consortium name="The Broad Institute Genomics Platform"/>
            <consortium name="The Broad Institute Genome Sequencing Center for Infectious Disease"/>
            <person name="Wu L."/>
            <person name="Ma J."/>
        </authorList>
    </citation>
    <scope>NUCLEOTIDE SEQUENCE [LARGE SCALE GENOMIC DNA]</scope>
    <source>
        <strain evidence="2">JCM 16540</strain>
    </source>
</reference>
<name>A0ABP6XUC2_9ACTN</name>
<keyword evidence="2" id="KW-1185">Reference proteome</keyword>
<dbReference type="SUPFAM" id="SSF52540">
    <property type="entry name" value="P-loop containing nucleoside triphosphate hydrolases"/>
    <property type="match status" value="1"/>
</dbReference>
<dbReference type="Proteomes" id="UP001500767">
    <property type="component" value="Unassembled WGS sequence"/>
</dbReference>
<organism evidence="1 2">
    <name type="scientific">Microlunatus spumicola</name>
    <dbReference type="NCBI Taxonomy" id="81499"/>
    <lineage>
        <taxon>Bacteria</taxon>
        <taxon>Bacillati</taxon>
        <taxon>Actinomycetota</taxon>
        <taxon>Actinomycetes</taxon>
        <taxon>Propionibacteriales</taxon>
        <taxon>Propionibacteriaceae</taxon>
        <taxon>Microlunatus</taxon>
    </lineage>
</organism>
<accession>A0ABP6XUC2</accession>
<evidence type="ECO:0000313" key="2">
    <source>
        <dbReference type="Proteomes" id="UP001500767"/>
    </source>
</evidence>
<dbReference type="RefSeq" id="WP_204913583.1">
    <property type="nucleotide sequence ID" value="NZ_BAAAYR010000004.1"/>
</dbReference>
<dbReference type="PANTHER" id="PTHR11070:SF45">
    <property type="entry name" value="DNA 3'-5' HELICASE"/>
    <property type="match status" value="1"/>
</dbReference>
<comment type="caution">
    <text evidence="1">The sequence shown here is derived from an EMBL/GenBank/DDBJ whole genome shotgun (WGS) entry which is preliminary data.</text>
</comment>
<dbReference type="PANTHER" id="PTHR11070">
    <property type="entry name" value="UVRD / RECB / PCRA DNA HELICASE FAMILY MEMBER"/>
    <property type="match status" value="1"/>
</dbReference>
<dbReference type="InterPro" id="IPR000212">
    <property type="entry name" value="DNA_helicase_UvrD/REP"/>
</dbReference>
<sequence>MPTAPADHPPDTALATEQEHLRESRSALGRMRAATAGLTAHGADRIATEKLKEVLHRRMLSLQDDPTVPLFFGRLDYDRDLGAEHDETLYVGRRHITGEAGGEPLVIDWRAGMALPFYRARPADPMHVRRRRRFGFSHGSLTAYEDEDLVDAPAAEGPGSTILQAEIERPRTGPMRDIVATIQPEQDVIVRAGLDQSVCVQGAPGTGKTAVGLHRAAYLLYAHREQLSRSGVLVVGPNASFLSYIGDVLPALGEIDAAQATVESLLADATGLEVRATEPAVRARLKGDARLAEVVRRAVWGHVTPATQTLVLPRGIHQWRVPAYVVDEVVAELRDRAVRYEAGRTMLAQRLAHRVLLRMEAAGDSPDDRVQAAVARSREVRAYVGALWPALDPGRLVLRLLTDAAFLATAAEGILDADEQRELQAGRPGKTPRSARWTLADLALVDEANDVLNRTPSLGHVVLDEAQDLSPMMLRAVGRRASTGSMTVLGDLAQATTPWSVGSWEESLDHLGQPGAVVTELVEGFRVPGQVIDYAARLLPVIAPTLTPPYSVRRSAGELDLRRTGDPLDGTVAAVREVLGRAGTVGVVVADLQVGDVAAALGAAGVAYDLLGEGPRDFDVDGDVAERRRVELVPASLVKGLEFDHVVLLEPAHLVDGEADELTGLRRLYVCLTRAVTTLVVVHAADLPLALAA</sequence>
<proteinExistence type="predicted"/>
<evidence type="ECO:0000313" key="1">
    <source>
        <dbReference type="EMBL" id="GAA3572789.1"/>
    </source>
</evidence>
<gene>
    <name evidence="1" type="ORF">GCM10022197_31920</name>
</gene>
<dbReference type="InterPro" id="IPR027417">
    <property type="entry name" value="P-loop_NTPase"/>
</dbReference>